<reference evidence="2 3" key="1">
    <citation type="journal article" date="2023" name="Plants (Basel)">
        <title>Bridging the Gap: Combining Genomics and Transcriptomics Approaches to Understand Stylosanthes scabra, an Orphan Legume from the Brazilian Caatinga.</title>
        <authorList>
            <person name="Ferreira-Neto J.R.C."/>
            <person name="da Silva M.D."/>
            <person name="Binneck E."/>
            <person name="de Melo N.F."/>
            <person name="da Silva R.H."/>
            <person name="de Melo A.L.T.M."/>
            <person name="Pandolfi V."/>
            <person name="Bustamante F.O."/>
            <person name="Brasileiro-Vidal A.C."/>
            <person name="Benko-Iseppon A.M."/>
        </authorList>
    </citation>
    <scope>NUCLEOTIDE SEQUENCE [LARGE SCALE GENOMIC DNA]</scope>
    <source>
        <tissue evidence="2">Leaves</tissue>
    </source>
</reference>
<accession>A0ABU6X9Y7</accession>
<feature type="compositionally biased region" description="Basic and acidic residues" evidence="1">
    <location>
        <begin position="187"/>
        <end position="197"/>
    </location>
</feature>
<feature type="compositionally biased region" description="Polar residues" evidence="1">
    <location>
        <begin position="266"/>
        <end position="288"/>
    </location>
</feature>
<evidence type="ECO:0008006" key="4">
    <source>
        <dbReference type="Google" id="ProtNLM"/>
    </source>
</evidence>
<sequence>MEQTKKNHHHHDNSKQQFFLHELLSQDQEPFLLTNYISHKQNQLTIHSSHKPRTLKTSTLFPIHHLCKNALCFNSSSSSAPTTTPDFTKSPLFRISPCSARASSSPPNAIFLHVPARTASILLEAAIRIQNYSNSRNNNNNNGGFGFFGSFFRRFTQRGRRNKRQIQQDDNNNVKWKKKKKKKKQKVKDLLKLELDSGGRTMEEEDEKRKEEKGNVMVDTSEVGFRCSCSEERVCSSSSNAGSCCFVVDDDNDFFCESPFRFVLQRSPSATSSSGRRTPEFSSPASSPNHHRTEDKEDNNNKNNGDDSINKFQSGKQEEEEEEEDKEQCSPVSVLDPPFEDDDDVHESNDDDGEGFDLDCSYANVQRTKQQLLYRLSRFEKLAELDPLELEQRMLDQENEDIREDGDSESREEDDLREIVYAILNQSSRWRVPEDLKRLVYDLMMEEEEIAELDSPEDKEMVIKRVCKRLELWKEVESNTIDMMIDEDFSRGEIGWKKNSQQLRDLAGELELAIFALLVEEFSEELAI</sequence>
<dbReference type="PANTHER" id="PTHR33623">
    <property type="entry name" value="OS04G0572500 PROTEIN"/>
    <property type="match status" value="1"/>
</dbReference>
<feature type="compositionally biased region" description="Acidic residues" evidence="1">
    <location>
        <begin position="338"/>
        <end position="357"/>
    </location>
</feature>
<dbReference type="EMBL" id="JASCZI010211510">
    <property type="protein sequence ID" value="MED6193473.1"/>
    <property type="molecule type" value="Genomic_DNA"/>
</dbReference>
<feature type="compositionally biased region" description="Basic residues" evidence="1">
    <location>
        <begin position="175"/>
        <end position="186"/>
    </location>
</feature>
<proteinExistence type="predicted"/>
<gene>
    <name evidence="2" type="ORF">PIB30_019769</name>
</gene>
<evidence type="ECO:0000256" key="1">
    <source>
        <dbReference type="SAM" id="MobiDB-lite"/>
    </source>
</evidence>
<dbReference type="PANTHER" id="PTHR33623:SF5">
    <property type="entry name" value="HISTONE-LYSINE N-METHYLTRANSFERASE SETD1B-LIKE PROTEIN"/>
    <property type="match status" value="1"/>
</dbReference>
<comment type="caution">
    <text evidence="2">The sequence shown here is derived from an EMBL/GenBank/DDBJ whole genome shotgun (WGS) entry which is preliminary data.</text>
</comment>
<feature type="compositionally biased region" description="Basic and acidic residues" evidence="1">
    <location>
        <begin position="291"/>
        <end position="309"/>
    </location>
</feature>
<feature type="region of interest" description="Disordered" evidence="1">
    <location>
        <begin position="266"/>
        <end position="357"/>
    </location>
</feature>
<evidence type="ECO:0000313" key="2">
    <source>
        <dbReference type="EMBL" id="MED6193473.1"/>
    </source>
</evidence>
<dbReference type="Proteomes" id="UP001341840">
    <property type="component" value="Unassembled WGS sequence"/>
</dbReference>
<evidence type="ECO:0000313" key="3">
    <source>
        <dbReference type="Proteomes" id="UP001341840"/>
    </source>
</evidence>
<protein>
    <recommendedName>
        <fullName evidence="4">DUF4378 domain-containing protein</fullName>
    </recommendedName>
</protein>
<organism evidence="2 3">
    <name type="scientific">Stylosanthes scabra</name>
    <dbReference type="NCBI Taxonomy" id="79078"/>
    <lineage>
        <taxon>Eukaryota</taxon>
        <taxon>Viridiplantae</taxon>
        <taxon>Streptophyta</taxon>
        <taxon>Embryophyta</taxon>
        <taxon>Tracheophyta</taxon>
        <taxon>Spermatophyta</taxon>
        <taxon>Magnoliopsida</taxon>
        <taxon>eudicotyledons</taxon>
        <taxon>Gunneridae</taxon>
        <taxon>Pentapetalae</taxon>
        <taxon>rosids</taxon>
        <taxon>fabids</taxon>
        <taxon>Fabales</taxon>
        <taxon>Fabaceae</taxon>
        <taxon>Papilionoideae</taxon>
        <taxon>50 kb inversion clade</taxon>
        <taxon>dalbergioids sensu lato</taxon>
        <taxon>Dalbergieae</taxon>
        <taxon>Pterocarpus clade</taxon>
        <taxon>Stylosanthes</taxon>
    </lineage>
</organism>
<keyword evidence="3" id="KW-1185">Reference proteome</keyword>
<name>A0ABU6X9Y7_9FABA</name>
<feature type="region of interest" description="Disordered" evidence="1">
    <location>
        <begin position="159"/>
        <end position="215"/>
    </location>
</feature>